<dbReference type="EMBL" id="AK404721">
    <property type="protein sequence ID" value="BAM20260.1"/>
    <property type="molecule type" value="mRNA"/>
</dbReference>
<feature type="non-terminal residue" evidence="1">
    <location>
        <position position="1"/>
    </location>
</feature>
<proteinExistence type="evidence at transcript level"/>
<name>I4DQS0_PAPXU</name>
<organism evidence="1">
    <name type="scientific">Papilio xuthus</name>
    <name type="common">Asian swallowtail butterfly</name>
    <dbReference type="NCBI Taxonomy" id="66420"/>
    <lineage>
        <taxon>Eukaryota</taxon>
        <taxon>Metazoa</taxon>
        <taxon>Ecdysozoa</taxon>
        <taxon>Arthropoda</taxon>
        <taxon>Hexapoda</taxon>
        <taxon>Insecta</taxon>
        <taxon>Pterygota</taxon>
        <taxon>Neoptera</taxon>
        <taxon>Endopterygota</taxon>
        <taxon>Lepidoptera</taxon>
        <taxon>Glossata</taxon>
        <taxon>Ditrysia</taxon>
        <taxon>Papilionoidea</taxon>
        <taxon>Papilionidae</taxon>
        <taxon>Papilioninae</taxon>
        <taxon>Papilio</taxon>
    </lineage>
</organism>
<sequence>LTQRDVTRATLSSPPTSSAATIYHMIWPTSPWHLVWLKLNINVIYQAQHWYIYK</sequence>
<evidence type="ECO:0000313" key="1">
    <source>
        <dbReference type="EMBL" id="BAM20260.1"/>
    </source>
</evidence>
<reference evidence="1" key="1">
    <citation type="journal article" date="2012" name="BMC Biol.">
        <title>Comprehensive microarray-based analysis for stage-specific larval camouflage pattern-associated genes in the swallowtail butterfly, Papilio xuthus.</title>
        <authorList>
            <person name="Futahashi R."/>
            <person name="Shirataki H."/>
            <person name="Narita T."/>
            <person name="Mita K."/>
            <person name="Fujiwara H."/>
        </authorList>
    </citation>
    <scope>NUCLEOTIDE SEQUENCE</scope>
    <source>
        <tissue evidence="1">Epidermis</tissue>
    </source>
</reference>
<accession>I4DQS0</accession>
<dbReference type="AlphaFoldDB" id="I4DQS0"/>
<protein>
    <submittedName>
        <fullName evidence="1">Uncharacterized protein</fullName>
    </submittedName>
</protein>